<protein>
    <recommendedName>
        <fullName evidence="4">Dynein regulatory complex protein 10</fullName>
    </recommendedName>
</protein>
<keyword evidence="7" id="KW-0969">Cilium</keyword>
<organism evidence="12 13">
    <name type="scientific">Hypothenemus hampei</name>
    <name type="common">Coffee berry borer</name>
    <dbReference type="NCBI Taxonomy" id="57062"/>
    <lineage>
        <taxon>Eukaryota</taxon>
        <taxon>Metazoa</taxon>
        <taxon>Ecdysozoa</taxon>
        <taxon>Arthropoda</taxon>
        <taxon>Hexapoda</taxon>
        <taxon>Insecta</taxon>
        <taxon>Pterygota</taxon>
        <taxon>Neoptera</taxon>
        <taxon>Endopterygota</taxon>
        <taxon>Coleoptera</taxon>
        <taxon>Polyphaga</taxon>
        <taxon>Cucujiformia</taxon>
        <taxon>Curculionidae</taxon>
        <taxon>Scolytinae</taxon>
        <taxon>Hypothenemus</taxon>
    </lineage>
</organism>
<keyword evidence="10" id="KW-0175">Coiled coil</keyword>
<evidence type="ECO:0000256" key="2">
    <source>
        <dbReference type="ARBA" id="ARBA00004611"/>
    </source>
</evidence>
<evidence type="ECO:0000256" key="11">
    <source>
        <dbReference type="SAM" id="MobiDB-lite"/>
    </source>
</evidence>
<evidence type="ECO:0000256" key="10">
    <source>
        <dbReference type="SAM" id="Coils"/>
    </source>
</evidence>
<evidence type="ECO:0000256" key="6">
    <source>
        <dbReference type="ARBA" id="ARBA00022846"/>
    </source>
</evidence>
<comment type="function">
    <text evidence="1">Component of the nexin-dynein regulatory complex (N-DRC), a key regulator of ciliary/flagellar motility which maintains the alignment and integrity of the distal axoneme and regulates microtubule sliding in motile axonemes.</text>
</comment>
<dbReference type="CDD" id="cd23767">
    <property type="entry name" value="IQCD"/>
    <property type="match status" value="1"/>
</dbReference>
<evidence type="ECO:0000256" key="1">
    <source>
        <dbReference type="ARBA" id="ARBA00003029"/>
    </source>
</evidence>
<dbReference type="Proteomes" id="UP001566132">
    <property type="component" value="Unassembled WGS sequence"/>
</dbReference>
<keyword evidence="6" id="KW-0282">Flagellum</keyword>
<name>A0ABD1EHF1_HYPHA</name>
<evidence type="ECO:0000256" key="3">
    <source>
        <dbReference type="ARBA" id="ARBA00009071"/>
    </source>
</evidence>
<dbReference type="PANTHER" id="PTHR31598">
    <property type="entry name" value="IQ DOMAIN-CONTAINING PROTEIN D"/>
    <property type="match status" value="1"/>
</dbReference>
<dbReference type="AlphaFoldDB" id="A0ABD1EHF1"/>
<feature type="region of interest" description="Disordered" evidence="11">
    <location>
        <begin position="421"/>
        <end position="442"/>
    </location>
</feature>
<dbReference type="EMBL" id="JBDJPC010000007">
    <property type="protein sequence ID" value="KAL1494127.1"/>
    <property type="molecule type" value="Genomic_DNA"/>
</dbReference>
<sequence>MFQLQKLDKVMNSKSIPAKYLKKTPKPFNSIIKNADKNDYFQGLDIQKPEVMSPMEMELQIQADRVMFSLNKTVSVLNVMAHLPYLLENEGRILKEHLSEIEMDFLMHVLKAYGSSPIAEDTLDNLKINNEIFDTINNIKLGKKKFPTAEEIDSNLLQVINMIFANKCIRFEIANAKNPVKMPYLVQFINDFEELKAMAKIKLYITGTEEEERYRKLRKAFKSNLMLTAAIKDLEQQLNVQREQLGSELKKKMEVFERYNKKIAKIKEEFQISIEKTIDESERKMMQQSLESEEKQAILSLEAKAIADQYSQLLVDHLDDEKILRARTMKIHSQLQSWVVKYDQDMTEKQAEYEEIKAQYDSEKTAMDEMEEKMEEQSSLYNTLMAEKKEEEERLFQELAFKMLMNRSARIIQRAWRGYRERKAKRRHRKGKKSKDKGKSKLVYTKKDNPNAILENKYKGDLFEAMKNPNAF</sequence>
<accession>A0ABD1EHF1</accession>
<feature type="coiled-coil region" evidence="10">
    <location>
        <begin position="224"/>
        <end position="269"/>
    </location>
</feature>
<keyword evidence="5" id="KW-0963">Cytoplasm</keyword>
<keyword evidence="9" id="KW-0966">Cell projection</keyword>
<evidence type="ECO:0000313" key="13">
    <source>
        <dbReference type="Proteomes" id="UP001566132"/>
    </source>
</evidence>
<comment type="similarity">
    <text evidence="3">Belongs to the DRC10 family.</text>
</comment>
<keyword evidence="8" id="KW-0206">Cytoskeleton</keyword>
<keyword evidence="13" id="KW-1185">Reference proteome</keyword>
<evidence type="ECO:0000313" key="12">
    <source>
        <dbReference type="EMBL" id="KAL1494127.1"/>
    </source>
</evidence>
<evidence type="ECO:0000256" key="5">
    <source>
        <dbReference type="ARBA" id="ARBA00022490"/>
    </source>
</evidence>
<evidence type="ECO:0000256" key="8">
    <source>
        <dbReference type="ARBA" id="ARBA00023212"/>
    </source>
</evidence>
<reference evidence="12 13" key="1">
    <citation type="submission" date="2024-05" db="EMBL/GenBank/DDBJ databases">
        <title>Genetic variation in Jamaican populations of the coffee berry borer (Hypothenemus hampei).</title>
        <authorList>
            <person name="Errbii M."/>
            <person name="Myrie A."/>
        </authorList>
    </citation>
    <scope>NUCLEOTIDE SEQUENCE [LARGE SCALE GENOMIC DNA]</scope>
    <source>
        <strain evidence="12">JA-Hopewell-2020-01-JO</strain>
        <tissue evidence="12">Whole body</tissue>
    </source>
</reference>
<evidence type="ECO:0000256" key="7">
    <source>
        <dbReference type="ARBA" id="ARBA00023069"/>
    </source>
</evidence>
<comment type="caution">
    <text evidence="12">The sequence shown here is derived from an EMBL/GenBank/DDBJ whole genome shotgun (WGS) entry which is preliminary data.</text>
</comment>
<feature type="coiled-coil region" evidence="10">
    <location>
        <begin position="339"/>
        <end position="394"/>
    </location>
</feature>
<evidence type="ECO:0000256" key="9">
    <source>
        <dbReference type="ARBA" id="ARBA00023273"/>
    </source>
</evidence>
<dbReference type="PROSITE" id="PS50096">
    <property type="entry name" value="IQ"/>
    <property type="match status" value="1"/>
</dbReference>
<dbReference type="InterPro" id="IPR042815">
    <property type="entry name" value="DRC10"/>
</dbReference>
<feature type="compositionally biased region" description="Basic residues" evidence="11">
    <location>
        <begin position="421"/>
        <end position="440"/>
    </location>
</feature>
<gene>
    <name evidence="12" type="ORF">ABEB36_009775</name>
</gene>
<proteinExistence type="inferred from homology"/>
<evidence type="ECO:0000256" key="4">
    <source>
        <dbReference type="ARBA" id="ARBA00021752"/>
    </source>
</evidence>
<comment type="subcellular location">
    <subcellularLocation>
        <location evidence="2">Cytoplasm</location>
        <location evidence="2">Cytoskeleton</location>
        <location evidence="2">Flagellum axoneme</location>
    </subcellularLocation>
</comment>
<dbReference type="PANTHER" id="PTHR31598:SF1">
    <property type="entry name" value="DYNEIN REGULATORY COMPLEX PROTEIN 10"/>
    <property type="match status" value="1"/>
</dbReference>